<dbReference type="Pfam" id="PF01904">
    <property type="entry name" value="DUF72"/>
    <property type="match status" value="1"/>
</dbReference>
<proteinExistence type="predicted"/>
<organism evidence="1">
    <name type="scientific">Solibacter usitatus (strain Ellin6076)</name>
    <dbReference type="NCBI Taxonomy" id="234267"/>
    <lineage>
        <taxon>Bacteria</taxon>
        <taxon>Pseudomonadati</taxon>
        <taxon>Acidobacteriota</taxon>
        <taxon>Terriglobia</taxon>
        <taxon>Bryobacterales</taxon>
        <taxon>Solibacteraceae</taxon>
        <taxon>Candidatus Solibacter</taxon>
    </lineage>
</organism>
<dbReference type="HOGENOM" id="CLU_1192595_0_0_0"/>
<dbReference type="KEGG" id="sus:Acid_7767"/>
<sequence>MKRKSPVIVGCCGWTEAQARYTADFPAIELQTTFYQPPAKAVAERWKALAPPAFQFCMKAWQLITHTPASPTYRRLKSPVSAQEENLYGNFRSTEQVSLAWERTREIAAVLEARVIVFQCPKSFLPTRENTANLARFFQEIDRDGRTLAWEPRGDAWRPELVRDLCAANNLVHCVDPFQNDSVHGDSLYWRLHGRTGYRYRYTDQDLAELKLNLRRQGAAGAEYVMFNNIYSREDALRFIAAMRAGPAT</sequence>
<dbReference type="InterPro" id="IPR036520">
    <property type="entry name" value="UPF0759_sf"/>
</dbReference>
<dbReference type="AlphaFoldDB" id="Q01NV5"/>
<evidence type="ECO:0008006" key="2">
    <source>
        <dbReference type="Google" id="ProtNLM"/>
    </source>
</evidence>
<dbReference type="Gene3D" id="3.20.20.410">
    <property type="entry name" value="Protein of unknown function UPF0759"/>
    <property type="match status" value="1"/>
</dbReference>
<dbReference type="OrthoDB" id="9780310at2"/>
<protein>
    <recommendedName>
        <fullName evidence="2">DUF72 domain-containing protein</fullName>
    </recommendedName>
</protein>
<evidence type="ECO:0000313" key="1">
    <source>
        <dbReference type="EMBL" id="ABJ88665.1"/>
    </source>
</evidence>
<gene>
    <name evidence="1" type="ordered locus">Acid_7767</name>
</gene>
<dbReference type="InParanoid" id="Q01NV5"/>
<dbReference type="InterPro" id="IPR002763">
    <property type="entry name" value="DUF72"/>
</dbReference>
<dbReference type="EMBL" id="CP000473">
    <property type="protein sequence ID" value="ABJ88665.1"/>
    <property type="molecule type" value="Genomic_DNA"/>
</dbReference>
<reference evidence="1" key="1">
    <citation type="submission" date="2006-10" db="EMBL/GenBank/DDBJ databases">
        <title>Complete sequence of Solibacter usitatus Ellin6076.</title>
        <authorList>
            <consortium name="US DOE Joint Genome Institute"/>
            <person name="Copeland A."/>
            <person name="Lucas S."/>
            <person name="Lapidus A."/>
            <person name="Barry K."/>
            <person name="Detter J.C."/>
            <person name="Glavina del Rio T."/>
            <person name="Hammon N."/>
            <person name="Israni S."/>
            <person name="Dalin E."/>
            <person name="Tice H."/>
            <person name="Pitluck S."/>
            <person name="Thompson L.S."/>
            <person name="Brettin T."/>
            <person name="Bruce D."/>
            <person name="Han C."/>
            <person name="Tapia R."/>
            <person name="Gilna P."/>
            <person name="Schmutz J."/>
            <person name="Larimer F."/>
            <person name="Land M."/>
            <person name="Hauser L."/>
            <person name="Kyrpides N."/>
            <person name="Mikhailova N."/>
            <person name="Janssen P.H."/>
            <person name="Kuske C.R."/>
            <person name="Richardson P."/>
        </authorList>
    </citation>
    <scope>NUCLEOTIDE SEQUENCE</scope>
    <source>
        <strain evidence="1">Ellin6076</strain>
    </source>
</reference>
<dbReference type="eggNOG" id="COG1801">
    <property type="taxonomic scope" value="Bacteria"/>
</dbReference>
<name>Q01NV5_SOLUE</name>
<dbReference type="PANTHER" id="PTHR30348:SF4">
    <property type="entry name" value="DUF72 DOMAIN-CONTAINING PROTEIN"/>
    <property type="match status" value="1"/>
</dbReference>
<dbReference type="PANTHER" id="PTHR30348">
    <property type="entry name" value="UNCHARACTERIZED PROTEIN YECE"/>
    <property type="match status" value="1"/>
</dbReference>
<dbReference type="STRING" id="234267.Acid_7767"/>
<dbReference type="SUPFAM" id="SSF117396">
    <property type="entry name" value="TM1631-like"/>
    <property type="match status" value="1"/>
</dbReference>
<accession>Q01NV5</accession>